<keyword evidence="2" id="KW-1185">Reference proteome</keyword>
<comment type="caution">
    <text evidence="1">The sequence shown here is derived from an EMBL/GenBank/DDBJ whole genome shotgun (WGS) entry which is preliminary data.</text>
</comment>
<dbReference type="Proteomes" id="UP001054945">
    <property type="component" value="Unassembled WGS sequence"/>
</dbReference>
<dbReference type="AlphaFoldDB" id="A0AAV4MDW6"/>
<evidence type="ECO:0000313" key="1">
    <source>
        <dbReference type="EMBL" id="GIX70612.1"/>
    </source>
</evidence>
<evidence type="ECO:0000313" key="2">
    <source>
        <dbReference type="Proteomes" id="UP001054945"/>
    </source>
</evidence>
<proteinExistence type="predicted"/>
<gene>
    <name evidence="1" type="ORF">CEXT_283341</name>
</gene>
<sequence>MQDESCWRSSLSFKMLWRIDANILLIDFRAHVTSASCDALENAADCFTNKSSCRFVCYLWRVGFKEQ</sequence>
<protein>
    <submittedName>
        <fullName evidence="1">Uncharacterized protein</fullName>
    </submittedName>
</protein>
<accession>A0AAV4MDW6</accession>
<name>A0AAV4MDW6_CAEEX</name>
<dbReference type="EMBL" id="BPLR01002154">
    <property type="protein sequence ID" value="GIX70612.1"/>
    <property type="molecule type" value="Genomic_DNA"/>
</dbReference>
<reference evidence="1 2" key="1">
    <citation type="submission" date="2021-06" db="EMBL/GenBank/DDBJ databases">
        <title>Caerostris extrusa draft genome.</title>
        <authorList>
            <person name="Kono N."/>
            <person name="Arakawa K."/>
        </authorList>
    </citation>
    <scope>NUCLEOTIDE SEQUENCE [LARGE SCALE GENOMIC DNA]</scope>
</reference>
<organism evidence="1 2">
    <name type="scientific">Caerostris extrusa</name>
    <name type="common">Bark spider</name>
    <name type="synonym">Caerostris bankana</name>
    <dbReference type="NCBI Taxonomy" id="172846"/>
    <lineage>
        <taxon>Eukaryota</taxon>
        <taxon>Metazoa</taxon>
        <taxon>Ecdysozoa</taxon>
        <taxon>Arthropoda</taxon>
        <taxon>Chelicerata</taxon>
        <taxon>Arachnida</taxon>
        <taxon>Araneae</taxon>
        <taxon>Araneomorphae</taxon>
        <taxon>Entelegynae</taxon>
        <taxon>Araneoidea</taxon>
        <taxon>Araneidae</taxon>
        <taxon>Caerostris</taxon>
    </lineage>
</organism>